<reference evidence="2" key="1">
    <citation type="journal article" date="2021" name="PeerJ">
        <title>Extensive microbial diversity within the chicken gut microbiome revealed by metagenomics and culture.</title>
        <authorList>
            <person name="Gilroy R."/>
            <person name="Ravi A."/>
            <person name="Getino M."/>
            <person name="Pursley I."/>
            <person name="Horton D.L."/>
            <person name="Alikhan N.F."/>
            <person name="Baker D."/>
            <person name="Gharbi K."/>
            <person name="Hall N."/>
            <person name="Watson M."/>
            <person name="Adriaenssens E.M."/>
            <person name="Foster-Nyarko E."/>
            <person name="Jarju S."/>
            <person name="Secka A."/>
            <person name="Antonio M."/>
            <person name="Oren A."/>
            <person name="Chaudhuri R.R."/>
            <person name="La Ragione R."/>
            <person name="Hildebrand F."/>
            <person name="Pallen M.J."/>
        </authorList>
    </citation>
    <scope>NUCLEOTIDE SEQUENCE</scope>
    <source>
        <strain evidence="2">ChiGjej2B2-7701</strain>
    </source>
</reference>
<dbReference type="RefSeq" id="WP_273343305.1">
    <property type="nucleotide sequence ID" value="NZ_JAUEIR010000003.1"/>
</dbReference>
<accession>A0A921ITU3</accession>
<gene>
    <name evidence="2" type="ORF">K8U80_11205</name>
    <name evidence="3" type="ORF">QVN40_04040</name>
</gene>
<reference evidence="3" key="3">
    <citation type="submission" date="2023-06" db="EMBL/GenBank/DDBJ databases">
        <authorList>
            <person name="Zeman M."/>
            <person name="Kubasova T."/>
            <person name="Jahodarova E."/>
            <person name="Nykrynova M."/>
            <person name="Rychlik I."/>
        </authorList>
    </citation>
    <scope>NUCLEOTIDE SEQUENCE</scope>
    <source>
        <strain evidence="3">15_COKtk</strain>
    </source>
</reference>
<dbReference type="EMBL" id="JAUEIR010000003">
    <property type="protein sequence ID" value="MDN0068872.1"/>
    <property type="molecule type" value="Genomic_DNA"/>
</dbReference>
<dbReference type="Proteomes" id="UP001168505">
    <property type="component" value="Unassembled WGS sequence"/>
</dbReference>
<comment type="caution">
    <text evidence="2">The sequence shown here is derived from an EMBL/GenBank/DDBJ whole genome shotgun (WGS) entry which is preliminary data.</text>
</comment>
<feature type="signal peptide" evidence="1">
    <location>
        <begin position="1"/>
        <end position="33"/>
    </location>
</feature>
<evidence type="ECO:0008006" key="5">
    <source>
        <dbReference type="Google" id="ProtNLM"/>
    </source>
</evidence>
<dbReference type="PROSITE" id="PS51257">
    <property type="entry name" value="PROKAR_LIPOPROTEIN"/>
    <property type="match status" value="1"/>
</dbReference>
<evidence type="ECO:0000313" key="3">
    <source>
        <dbReference type="EMBL" id="MDN0068872.1"/>
    </source>
</evidence>
<dbReference type="AlphaFoldDB" id="A0A921ITU3"/>
<dbReference type="EMBL" id="DYVF01000069">
    <property type="protein sequence ID" value="HJG31942.1"/>
    <property type="molecule type" value="Genomic_DNA"/>
</dbReference>
<dbReference type="Proteomes" id="UP000746751">
    <property type="component" value="Unassembled WGS sequence"/>
</dbReference>
<sequence>MSARTTRTRNRLGTLACSVGVACMLASPTIALAQDKVVTGTNGTTDVTVQTSNENIKFSIPTIIPFAAAGDGELVGPTASETLIKNLSVFGIHVTNMSVEEEAPWVLVADAESAGQDNSVDFQVGPSLDMKDAINASQEGGIDLSKGEHWDMDYAGGEDDFIELKSSGNISHATVDLSGDGAKIATISWTVAPGQHVS</sequence>
<name>A0A921ITU3_9ACTN</name>
<evidence type="ECO:0000313" key="4">
    <source>
        <dbReference type="Proteomes" id="UP000746751"/>
    </source>
</evidence>
<reference evidence="2" key="2">
    <citation type="submission" date="2021-09" db="EMBL/GenBank/DDBJ databases">
        <authorList>
            <person name="Gilroy R."/>
        </authorList>
    </citation>
    <scope>NUCLEOTIDE SEQUENCE</scope>
    <source>
        <strain evidence="2">ChiGjej2B2-7701</strain>
    </source>
</reference>
<protein>
    <recommendedName>
        <fullName evidence="5">WxL domain-containing protein</fullName>
    </recommendedName>
</protein>
<evidence type="ECO:0000256" key="1">
    <source>
        <dbReference type="SAM" id="SignalP"/>
    </source>
</evidence>
<feature type="chain" id="PRO_5044158100" description="WxL domain-containing protein" evidence="1">
    <location>
        <begin position="34"/>
        <end position="198"/>
    </location>
</feature>
<reference evidence="3" key="4">
    <citation type="submission" date="2023-08" db="EMBL/GenBank/DDBJ databases">
        <title>Identification and characterization of horizontal gene transfer across gut microbiota members of farm animals based on homology search.</title>
        <authorList>
            <person name="Schwarzerova J."/>
            <person name="Nykrynova M."/>
            <person name="Jureckova K."/>
            <person name="Cejkova D."/>
            <person name="Rychlik I."/>
        </authorList>
    </citation>
    <scope>NUCLEOTIDE SEQUENCE</scope>
    <source>
        <strain evidence="3">15_COKtk</strain>
    </source>
</reference>
<keyword evidence="1" id="KW-0732">Signal</keyword>
<proteinExistence type="predicted"/>
<organism evidence="2 4">
    <name type="scientific">Collinsella ihumii</name>
    <dbReference type="NCBI Taxonomy" id="1720204"/>
    <lineage>
        <taxon>Bacteria</taxon>
        <taxon>Bacillati</taxon>
        <taxon>Actinomycetota</taxon>
        <taxon>Coriobacteriia</taxon>
        <taxon>Coriobacteriales</taxon>
        <taxon>Coriobacteriaceae</taxon>
        <taxon>Collinsella</taxon>
    </lineage>
</organism>
<evidence type="ECO:0000313" key="2">
    <source>
        <dbReference type="EMBL" id="HJG31942.1"/>
    </source>
</evidence>